<dbReference type="Gene3D" id="3.40.640.10">
    <property type="entry name" value="Type I PLP-dependent aspartate aminotransferase-like (Major domain)"/>
    <property type="match status" value="1"/>
</dbReference>
<comment type="caution">
    <text evidence="10">The sequence shown here is derived from an EMBL/GenBank/DDBJ whole genome shotgun (WGS) entry which is preliminary data.</text>
</comment>
<evidence type="ECO:0000256" key="8">
    <source>
        <dbReference type="ARBA" id="ARBA00050776"/>
    </source>
</evidence>
<comment type="cofactor">
    <cofactor evidence="1">
        <name>pyridoxal 5'-phosphate</name>
        <dbReference type="ChEBI" id="CHEBI:597326"/>
    </cofactor>
</comment>
<dbReference type="STRING" id="1423803.FD13_GL001568"/>
<organism evidence="10 11">
    <name type="scientific">Levilactobacillus senmaizukei DSM 21775 = NBRC 103853</name>
    <dbReference type="NCBI Taxonomy" id="1423803"/>
    <lineage>
        <taxon>Bacteria</taxon>
        <taxon>Bacillati</taxon>
        <taxon>Bacillota</taxon>
        <taxon>Bacilli</taxon>
        <taxon>Lactobacillales</taxon>
        <taxon>Lactobacillaceae</taxon>
        <taxon>Levilactobacillus</taxon>
    </lineage>
</organism>
<dbReference type="EMBL" id="AYZH01000004">
    <property type="protein sequence ID" value="KRN02848.1"/>
    <property type="molecule type" value="Genomic_DNA"/>
</dbReference>
<keyword evidence="11" id="KW-1185">Reference proteome</keyword>
<accession>A0A0R2DFM8</accession>
<dbReference type="SUPFAM" id="SSF53383">
    <property type="entry name" value="PLP-dependent transferases"/>
    <property type="match status" value="1"/>
</dbReference>
<keyword evidence="7" id="KW-0411">Iron-sulfur</keyword>
<protein>
    <submittedName>
        <fullName evidence="10">Cysteine sulfinate desulfinase cysteine desulfurase</fullName>
    </submittedName>
</protein>
<evidence type="ECO:0000259" key="9">
    <source>
        <dbReference type="Pfam" id="PF00266"/>
    </source>
</evidence>
<dbReference type="InterPro" id="IPR015421">
    <property type="entry name" value="PyrdxlP-dep_Trfase_major"/>
</dbReference>
<dbReference type="GO" id="GO:0046872">
    <property type="term" value="F:metal ion binding"/>
    <property type="evidence" value="ECO:0007669"/>
    <property type="project" value="UniProtKB-KW"/>
</dbReference>
<evidence type="ECO:0000256" key="2">
    <source>
        <dbReference type="ARBA" id="ARBA00006490"/>
    </source>
</evidence>
<dbReference type="Pfam" id="PF00266">
    <property type="entry name" value="Aminotran_5"/>
    <property type="match status" value="1"/>
</dbReference>
<comment type="catalytic activity">
    <reaction evidence="8">
        <text>(sulfur carrier)-H + L-cysteine = (sulfur carrier)-SH + L-alanine</text>
        <dbReference type="Rhea" id="RHEA:43892"/>
        <dbReference type="Rhea" id="RHEA-COMP:14737"/>
        <dbReference type="Rhea" id="RHEA-COMP:14739"/>
        <dbReference type="ChEBI" id="CHEBI:29917"/>
        <dbReference type="ChEBI" id="CHEBI:35235"/>
        <dbReference type="ChEBI" id="CHEBI:57972"/>
        <dbReference type="ChEBI" id="CHEBI:64428"/>
        <dbReference type="EC" id="2.8.1.7"/>
    </reaction>
</comment>
<dbReference type="Gene3D" id="1.10.260.50">
    <property type="match status" value="1"/>
</dbReference>
<keyword evidence="6" id="KW-0408">Iron</keyword>
<keyword evidence="4" id="KW-0479">Metal-binding</keyword>
<sequence>MQEVHVDNNQTAQEIYLDNAATTPMAPEVLAEMTDKLANVYGNASTLYGLGRQAHTLMENSRQVIADSIHADSDEEIIFTSGGSESDNTAITQTAHTRQALGKHIITTAIEHEAVLRPLHALEKEGFRVTYLPVDEHGRISLEDFKAALDDETILVTIMMGNNEVGSRMPIHEIGEILKDHQAWFHTDAVQAYGSLDIDVDRDHIDMLSTSAHKINGPKMIGFLYKREGVNFPSLIKGGDQEEKRRAGTENVPAIAAFATAAKLLTPEAKAEKRERFHGFKDQVVQDLRDKGVDFEINGSLEGENLEHVLNLWIKGISTYVMQTNLDLAGIAVSGGSACTAGSIEPSHVLTAMFGADSPRIAESIRLSFGRQTTSAEITAFVDNVAAIVARLSHSEVK</sequence>
<dbReference type="InterPro" id="IPR016454">
    <property type="entry name" value="Cysteine_dSase"/>
</dbReference>
<dbReference type="InterPro" id="IPR015422">
    <property type="entry name" value="PyrdxlP-dep_Trfase_small"/>
</dbReference>
<proteinExistence type="inferred from homology"/>
<dbReference type="GO" id="GO:0051536">
    <property type="term" value="F:iron-sulfur cluster binding"/>
    <property type="evidence" value="ECO:0007669"/>
    <property type="project" value="UniProtKB-KW"/>
</dbReference>
<feature type="domain" description="Aminotransferase class V" evidence="9">
    <location>
        <begin position="15"/>
        <end position="381"/>
    </location>
</feature>
<dbReference type="PIRSF" id="PIRSF005572">
    <property type="entry name" value="NifS"/>
    <property type="match status" value="1"/>
</dbReference>
<dbReference type="GO" id="GO:0031071">
    <property type="term" value="F:cysteine desulfurase activity"/>
    <property type="evidence" value="ECO:0007669"/>
    <property type="project" value="UniProtKB-EC"/>
</dbReference>
<dbReference type="FunFam" id="3.40.640.10:FF:000084">
    <property type="entry name" value="IscS-like cysteine desulfurase"/>
    <property type="match status" value="1"/>
</dbReference>
<evidence type="ECO:0000313" key="11">
    <source>
        <dbReference type="Proteomes" id="UP000051589"/>
    </source>
</evidence>
<evidence type="ECO:0000256" key="1">
    <source>
        <dbReference type="ARBA" id="ARBA00001933"/>
    </source>
</evidence>
<dbReference type="NCBIfam" id="NF002806">
    <property type="entry name" value="PRK02948.1"/>
    <property type="match status" value="1"/>
</dbReference>
<evidence type="ECO:0000256" key="6">
    <source>
        <dbReference type="ARBA" id="ARBA00023004"/>
    </source>
</evidence>
<evidence type="ECO:0000256" key="5">
    <source>
        <dbReference type="ARBA" id="ARBA00022898"/>
    </source>
</evidence>
<dbReference type="AlphaFoldDB" id="A0A0R2DFM8"/>
<dbReference type="Gene3D" id="3.90.1150.10">
    <property type="entry name" value="Aspartate Aminotransferase, domain 1"/>
    <property type="match status" value="1"/>
</dbReference>
<keyword evidence="3" id="KW-0808">Transferase</keyword>
<dbReference type="InterPro" id="IPR000192">
    <property type="entry name" value="Aminotrans_V_dom"/>
</dbReference>
<reference evidence="10 11" key="1">
    <citation type="journal article" date="2015" name="Genome Announc.">
        <title>Expanding the biotechnology potential of lactobacilli through comparative genomics of 213 strains and associated genera.</title>
        <authorList>
            <person name="Sun Z."/>
            <person name="Harris H.M."/>
            <person name="McCann A."/>
            <person name="Guo C."/>
            <person name="Argimon S."/>
            <person name="Zhang W."/>
            <person name="Yang X."/>
            <person name="Jeffery I.B."/>
            <person name="Cooney J.C."/>
            <person name="Kagawa T.F."/>
            <person name="Liu W."/>
            <person name="Song Y."/>
            <person name="Salvetti E."/>
            <person name="Wrobel A."/>
            <person name="Rasinkangas P."/>
            <person name="Parkhill J."/>
            <person name="Rea M.C."/>
            <person name="O'Sullivan O."/>
            <person name="Ritari J."/>
            <person name="Douillard F.P."/>
            <person name="Paul Ross R."/>
            <person name="Yang R."/>
            <person name="Briner A.E."/>
            <person name="Felis G.E."/>
            <person name="de Vos W.M."/>
            <person name="Barrangou R."/>
            <person name="Klaenhammer T.R."/>
            <person name="Caufield P.W."/>
            <person name="Cui Y."/>
            <person name="Zhang H."/>
            <person name="O'Toole P.W."/>
        </authorList>
    </citation>
    <scope>NUCLEOTIDE SEQUENCE [LARGE SCALE GENOMIC DNA]</scope>
    <source>
        <strain evidence="10 11">DSM 21775</strain>
    </source>
</reference>
<gene>
    <name evidence="10" type="ORF">FD13_GL001568</name>
</gene>
<dbReference type="Proteomes" id="UP000051589">
    <property type="component" value="Unassembled WGS sequence"/>
</dbReference>
<evidence type="ECO:0000313" key="10">
    <source>
        <dbReference type="EMBL" id="KRN02848.1"/>
    </source>
</evidence>
<dbReference type="PANTHER" id="PTHR11601:SF34">
    <property type="entry name" value="CYSTEINE DESULFURASE"/>
    <property type="match status" value="1"/>
</dbReference>
<comment type="similarity">
    <text evidence="2">Belongs to the class-V pyridoxal-phosphate-dependent aminotransferase family. NifS/IscS subfamily.</text>
</comment>
<keyword evidence="5" id="KW-0663">Pyridoxal phosphate</keyword>
<dbReference type="PANTHER" id="PTHR11601">
    <property type="entry name" value="CYSTEINE DESULFURYLASE FAMILY MEMBER"/>
    <property type="match status" value="1"/>
</dbReference>
<dbReference type="OrthoDB" id="9808002at2"/>
<evidence type="ECO:0000256" key="7">
    <source>
        <dbReference type="ARBA" id="ARBA00023014"/>
    </source>
</evidence>
<evidence type="ECO:0000256" key="4">
    <source>
        <dbReference type="ARBA" id="ARBA00022723"/>
    </source>
</evidence>
<evidence type="ECO:0000256" key="3">
    <source>
        <dbReference type="ARBA" id="ARBA00022679"/>
    </source>
</evidence>
<dbReference type="InterPro" id="IPR015424">
    <property type="entry name" value="PyrdxlP-dep_Trfase"/>
</dbReference>
<name>A0A0R2DFM8_9LACO</name>
<dbReference type="PATRIC" id="fig|1423803.3.peg.1614"/>